<keyword evidence="1" id="KW-1133">Transmembrane helix</keyword>
<proteinExistence type="predicted"/>
<feature type="transmembrane region" description="Helical" evidence="1">
    <location>
        <begin position="9"/>
        <end position="31"/>
    </location>
</feature>
<reference evidence="2" key="1">
    <citation type="submission" date="2018-05" db="EMBL/GenBank/DDBJ databases">
        <title>Draft genome of Mucuna pruriens seed.</title>
        <authorList>
            <person name="Nnadi N.E."/>
            <person name="Vos R."/>
            <person name="Hasami M.H."/>
            <person name="Devisetty U.K."/>
            <person name="Aguiy J.C."/>
        </authorList>
    </citation>
    <scope>NUCLEOTIDE SEQUENCE [LARGE SCALE GENOMIC DNA]</scope>
    <source>
        <strain evidence="2">JCA_2017</strain>
    </source>
</reference>
<feature type="non-terminal residue" evidence="2">
    <location>
        <position position="1"/>
    </location>
</feature>
<keyword evidence="1" id="KW-0472">Membrane</keyword>
<name>A0A371FYG9_MUCPR</name>
<accession>A0A371FYG9</accession>
<evidence type="ECO:0000256" key="1">
    <source>
        <dbReference type="SAM" id="Phobius"/>
    </source>
</evidence>
<evidence type="ECO:0000313" key="2">
    <source>
        <dbReference type="EMBL" id="RDX83377.1"/>
    </source>
</evidence>
<gene>
    <name evidence="2" type="ORF">CR513_35713</name>
</gene>
<keyword evidence="1" id="KW-0812">Transmembrane</keyword>
<sequence>HRERSSTKIYYKIILGNFCLYFFHFVLLFMVDHLSMVMATDGVDSQYDEKSNAYSFNKEEIKVTKITQLDSLC</sequence>
<protein>
    <submittedName>
        <fullName evidence="2">Uncharacterized protein</fullName>
    </submittedName>
</protein>
<keyword evidence="3" id="KW-1185">Reference proteome</keyword>
<organism evidence="2 3">
    <name type="scientific">Mucuna pruriens</name>
    <name type="common">Velvet bean</name>
    <name type="synonym">Dolichos pruriens</name>
    <dbReference type="NCBI Taxonomy" id="157652"/>
    <lineage>
        <taxon>Eukaryota</taxon>
        <taxon>Viridiplantae</taxon>
        <taxon>Streptophyta</taxon>
        <taxon>Embryophyta</taxon>
        <taxon>Tracheophyta</taxon>
        <taxon>Spermatophyta</taxon>
        <taxon>Magnoliopsida</taxon>
        <taxon>eudicotyledons</taxon>
        <taxon>Gunneridae</taxon>
        <taxon>Pentapetalae</taxon>
        <taxon>rosids</taxon>
        <taxon>fabids</taxon>
        <taxon>Fabales</taxon>
        <taxon>Fabaceae</taxon>
        <taxon>Papilionoideae</taxon>
        <taxon>50 kb inversion clade</taxon>
        <taxon>NPAAA clade</taxon>
        <taxon>indigoferoid/millettioid clade</taxon>
        <taxon>Phaseoleae</taxon>
        <taxon>Mucuna</taxon>
    </lineage>
</organism>
<dbReference type="Proteomes" id="UP000257109">
    <property type="component" value="Unassembled WGS sequence"/>
</dbReference>
<dbReference type="AlphaFoldDB" id="A0A371FYG9"/>
<comment type="caution">
    <text evidence="2">The sequence shown here is derived from an EMBL/GenBank/DDBJ whole genome shotgun (WGS) entry which is preliminary data.</text>
</comment>
<evidence type="ECO:0000313" key="3">
    <source>
        <dbReference type="Proteomes" id="UP000257109"/>
    </source>
</evidence>
<dbReference type="EMBL" id="QJKJ01007376">
    <property type="protein sequence ID" value="RDX83377.1"/>
    <property type="molecule type" value="Genomic_DNA"/>
</dbReference>